<evidence type="ECO:0000256" key="4">
    <source>
        <dbReference type="SAM" id="MobiDB-lite"/>
    </source>
</evidence>
<dbReference type="InterPro" id="IPR001806">
    <property type="entry name" value="Small_GTPase"/>
</dbReference>
<dbReference type="Pfam" id="PF00071">
    <property type="entry name" value="Ras"/>
    <property type="match status" value="1"/>
</dbReference>
<evidence type="ECO:0000256" key="3">
    <source>
        <dbReference type="ARBA" id="ARBA00023288"/>
    </source>
</evidence>
<feature type="region of interest" description="Disordered" evidence="4">
    <location>
        <begin position="185"/>
        <end position="205"/>
    </location>
</feature>
<dbReference type="SMART" id="SM00174">
    <property type="entry name" value="RHO"/>
    <property type="match status" value="1"/>
</dbReference>
<dbReference type="OMA" id="YWLRTIE"/>
<dbReference type="SUPFAM" id="SSF52540">
    <property type="entry name" value="P-loop containing nucleoside triphosphate hydrolases"/>
    <property type="match status" value="1"/>
</dbReference>
<dbReference type="PANTHER" id="PTHR47977">
    <property type="entry name" value="RAS-RELATED PROTEIN RAB"/>
    <property type="match status" value="1"/>
</dbReference>
<dbReference type="OrthoDB" id="9989112at2759"/>
<protein>
    <submittedName>
        <fullName evidence="5">GTP-binding protein YPTM1</fullName>
    </submittedName>
</protein>
<keyword evidence="2" id="KW-0342">GTP-binding</keyword>
<dbReference type="PRINTS" id="PR00449">
    <property type="entry name" value="RASTRNSFRMNG"/>
</dbReference>
<accession>A0A0L0DN79</accession>
<dbReference type="FunFam" id="3.40.50.300:FF:001129">
    <property type="entry name" value="ras-related protein Rab-44 isoform X2"/>
    <property type="match status" value="1"/>
</dbReference>
<evidence type="ECO:0000313" key="6">
    <source>
        <dbReference type="Proteomes" id="UP000054408"/>
    </source>
</evidence>
<keyword evidence="1" id="KW-0547">Nucleotide-binding</keyword>
<dbReference type="AlphaFoldDB" id="A0A0L0DN79"/>
<dbReference type="PROSITE" id="PS51419">
    <property type="entry name" value="RAB"/>
    <property type="match status" value="1"/>
</dbReference>
<gene>
    <name evidence="5" type="ORF">AMSG_09484</name>
</gene>
<dbReference type="InterPro" id="IPR050227">
    <property type="entry name" value="Rab"/>
</dbReference>
<proteinExistence type="predicted"/>
<dbReference type="NCBIfam" id="TIGR00231">
    <property type="entry name" value="small_GTP"/>
    <property type="match status" value="1"/>
</dbReference>
<dbReference type="GO" id="GO:0003924">
    <property type="term" value="F:GTPase activity"/>
    <property type="evidence" value="ECO:0007669"/>
    <property type="project" value="InterPro"/>
</dbReference>
<dbReference type="GO" id="GO:0005525">
    <property type="term" value="F:GTP binding"/>
    <property type="evidence" value="ECO:0007669"/>
    <property type="project" value="UniProtKB-KW"/>
</dbReference>
<reference evidence="5 6" key="1">
    <citation type="submission" date="2010-05" db="EMBL/GenBank/DDBJ databases">
        <title>The Genome Sequence of Thecamonas trahens ATCC 50062.</title>
        <authorList>
            <consortium name="The Broad Institute Genome Sequencing Platform"/>
            <person name="Russ C."/>
            <person name="Cuomo C."/>
            <person name="Shea T."/>
            <person name="Young S.K."/>
            <person name="Zeng Q."/>
            <person name="Koehrsen M."/>
            <person name="Haas B."/>
            <person name="Borodovsky M."/>
            <person name="Guigo R."/>
            <person name="Alvarado L."/>
            <person name="Berlin A."/>
            <person name="Bochicchio J."/>
            <person name="Borenstein D."/>
            <person name="Chapman S."/>
            <person name="Chen Z."/>
            <person name="Freedman E."/>
            <person name="Gellesch M."/>
            <person name="Goldberg J."/>
            <person name="Griggs A."/>
            <person name="Gujja S."/>
            <person name="Heilman E."/>
            <person name="Heiman D."/>
            <person name="Hepburn T."/>
            <person name="Howarth C."/>
            <person name="Jen D."/>
            <person name="Larson L."/>
            <person name="Mehta T."/>
            <person name="Park D."/>
            <person name="Pearson M."/>
            <person name="Roberts A."/>
            <person name="Saif S."/>
            <person name="Shenoy N."/>
            <person name="Sisk P."/>
            <person name="Stolte C."/>
            <person name="Sykes S."/>
            <person name="Thomson T."/>
            <person name="Walk T."/>
            <person name="White J."/>
            <person name="Yandava C."/>
            <person name="Burger G."/>
            <person name="Gray M.W."/>
            <person name="Holland P.W.H."/>
            <person name="King N."/>
            <person name="Lang F.B.F."/>
            <person name="Roger A.J."/>
            <person name="Ruiz-Trillo I."/>
            <person name="Lander E."/>
            <person name="Nusbaum C."/>
        </authorList>
    </citation>
    <scope>NUCLEOTIDE SEQUENCE [LARGE SCALE GENOMIC DNA]</scope>
    <source>
        <strain evidence="5 6">ATCC 50062</strain>
    </source>
</reference>
<dbReference type="GeneID" id="25567937"/>
<dbReference type="SMART" id="SM00176">
    <property type="entry name" value="RAN"/>
    <property type="match status" value="1"/>
</dbReference>
<dbReference type="Proteomes" id="UP000054408">
    <property type="component" value="Unassembled WGS sequence"/>
</dbReference>
<keyword evidence="6" id="KW-1185">Reference proteome</keyword>
<dbReference type="EMBL" id="GL349482">
    <property type="protein sequence ID" value="KNC53767.1"/>
    <property type="molecule type" value="Genomic_DNA"/>
</dbReference>
<dbReference type="eggNOG" id="KOG0084">
    <property type="taxonomic scope" value="Eukaryota"/>
</dbReference>
<organism evidence="5 6">
    <name type="scientific">Thecamonas trahens ATCC 50062</name>
    <dbReference type="NCBI Taxonomy" id="461836"/>
    <lineage>
        <taxon>Eukaryota</taxon>
        <taxon>Apusozoa</taxon>
        <taxon>Apusomonadida</taxon>
        <taxon>Apusomonadidae</taxon>
        <taxon>Thecamonas</taxon>
    </lineage>
</organism>
<evidence type="ECO:0000256" key="2">
    <source>
        <dbReference type="ARBA" id="ARBA00023134"/>
    </source>
</evidence>
<dbReference type="InterPro" id="IPR005225">
    <property type="entry name" value="Small_GTP-bd"/>
</dbReference>
<dbReference type="RefSeq" id="XP_013754329.1">
    <property type="nucleotide sequence ID" value="XM_013898875.1"/>
</dbReference>
<name>A0A0L0DN79_THETB</name>
<dbReference type="SMART" id="SM00173">
    <property type="entry name" value="RAS"/>
    <property type="match status" value="1"/>
</dbReference>
<evidence type="ECO:0000256" key="1">
    <source>
        <dbReference type="ARBA" id="ARBA00022741"/>
    </source>
</evidence>
<dbReference type="PROSITE" id="PS51421">
    <property type="entry name" value="RAS"/>
    <property type="match status" value="1"/>
</dbReference>
<dbReference type="CDD" id="cd00154">
    <property type="entry name" value="Rab"/>
    <property type="match status" value="1"/>
</dbReference>
<sequence>MLMRKVKALLIGDSGVGKSSILKRYVDDDPPGEHQSTVGVDFKIRTVRKTEPGSDVVRTVKLQIWDTAGQERFRTITRSYYRGAHIVLIVYDITSLESFNSLPMWLSEIEKNSNGSVIKLVVGNKADADDSREVDTDKARQFCSERGLAFFETSALSAQNIEECFDSMLDEYIKKNQKVIGSTAPTKNTASLHKPAAQPAKKGCC</sequence>
<dbReference type="SMART" id="SM00175">
    <property type="entry name" value="RAB"/>
    <property type="match status" value="1"/>
</dbReference>
<keyword evidence="3" id="KW-0449">Lipoprotein</keyword>
<dbReference type="Gene3D" id="3.40.50.300">
    <property type="entry name" value="P-loop containing nucleotide triphosphate hydrolases"/>
    <property type="match status" value="1"/>
</dbReference>
<evidence type="ECO:0000313" key="5">
    <source>
        <dbReference type="EMBL" id="KNC53767.1"/>
    </source>
</evidence>
<dbReference type="STRING" id="461836.A0A0L0DN79"/>
<dbReference type="InterPro" id="IPR027417">
    <property type="entry name" value="P-loop_NTPase"/>
</dbReference>